<feature type="region of interest" description="Disordered" evidence="1">
    <location>
        <begin position="1986"/>
        <end position="2015"/>
    </location>
</feature>
<dbReference type="STRING" id="5660.A4HF28"/>
<feature type="compositionally biased region" description="Low complexity" evidence="1">
    <location>
        <begin position="1649"/>
        <end position="1672"/>
    </location>
</feature>
<feature type="compositionally biased region" description="Low complexity" evidence="1">
    <location>
        <begin position="1"/>
        <end position="19"/>
    </location>
</feature>
<feature type="region of interest" description="Disordered" evidence="1">
    <location>
        <begin position="1149"/>
        <end position="1168"/>
    </location>
</feature>
<feature type="region of interest" description="Disordered" evidence="1">
    <location>
        <begin position="1649"/>
        <end position="1673"/>
    </location>
</feature>
<feature type="compositionally biased region" description="Low complexity" evidence="1">
    <location>
        <begin position="384"/>
        <end position="395"/>
    </location>
</feature>
<feature type="compositionally biased region" description="Polar residues" evidence="1">
    <location>
        <begin position="634"/>
        <end position="647"/>
    </location>
</feature>
<feature type="compositionally biased region" description="Polar residues" evidence="1">
    <location>
        <begin position="314"/>
        <end position="330"/>
    </location>
</feature>
<feature type="region of interest" description="Disordered" evidence="1">
    <location>
        <begin position="1263"/>
        <end position="1282"/>
    </location>
</feature>
<feature type="region of interest" description="Disordered" evidence="1">
    <location>
        <begin position="666"/>
        <end position="685"/>
    </location>
</feature>
<proteinExistence type="predicted"/>
<feature type="compositionally biased region" description="Low complexity" evidence="1">
    <location>
        <begin position="260"/>
        <end position="277"/>
    </location>
</feature>
<feature type="compositionally biased region" description="Polar residues" evidence="1">
    <location>
        <begin position="25"/>
        <end position="36"/>
    </location>
</feature>
<feature type="region of interest" description="Disordered" evidence="1">
    <location>
        <begin position="776"/>
        <end position="867"/>
    </location>
</feature>
<dbReference type="VEuPathDB" id="TriTrypDB:LbrM.26.1750"/>
<dbReference type="GeneID" id="5416527"/>
<feature type="compositionally biased region" description="Low complexity" evidence="1">
    <location>
        <begin position="1039"/>
        <end position="1048"/>
    </location>
</feature>
<accession>A4HF28</accession>
<evidence type="ECO:0000256" key="1">
    <source>
        <dbReference type="SAM" id="MobiDB-lite"/>
    </source>
</evidence>
<dbReference type="EMBL" id="FR799001">
    <property type="protein sequence ID" value="CAM39437.2"/>
    <property type="molecule type" value="Genomic_DNA"/>
</dbReference>
<feature type="compositionally biased region" description="Basic and acidic residues" evidence="1">
    <location>
        <begin position="842"/>
        <end position="862"/>
    </location>
</feature>
<feature type="compositionally biased region" description="Gly residues" evidence="1">
    <location>
        <begin position="1686"/>
        <end position="1700"/>
    </location>
</feature>
<feature type="compositionally biased region" description="Low complexity" evidence="1">
    <location>
        <begin position="1272"/>
        <end position="1282"/>
    </location>
</feature>
<feature type="compositionally biased region" description="Low complexity" evidence="1">
    <location>
        <begin position="208"/>
        <end position="236"/>
    </location>
</feature>
<feature type="compositionally biased region" description="Polar residues" evidence="1">
    <location>
        <begin position="1517"/>
        <end position="1542"/>
    </location>
</feature>
<feature type="region of interest" description="Disordered" evidence="1">
    <location>
        <begin position="305"/>
        <end position="395"/>
    </location>
</feature>
<feature type="compositionally biased region" description="Pro residues" evidence="1">
    <location>
        <begin position="63"/>
        <end position="73"/>
    </location>
</feature>
<evidence type="ECO:0000313" key="3">
    <source>
        <dbReference type="Proteomes" id="UP000007258"/>
    </source>
</evidence>
<feature type="region of interest" description="Disordered" evidence="1">
    <location>
        <begin position="2195"/>
        <end position="2234"/>
    </location>
</feature>
<feature type="region of interest" description="Disordered" evidence="1">
    <location>
        <begin position="1468"/>
        <end position="1562"/>
    </location>
</feature>
<feature type="region of interest" description="Disordered" evidence="1">
    <location>
        <begin position="1231"/>
        <end position="1257"/>
    </location>
</feature>
<sequence>MEGSNNSLGSGSGLATSGAKPGMQHGSSSKAKSLTSKPARGSADAGTVEASLGATKDLIGIHHPPPPPPPPPLQLVTSGADTEAPHVVLSGRGAGGGGAAASSSTPVTGDMPVAARSGMYSSSRRQGGAAASVGARPTLPRSGASSAAMPAVYGGGEDVNGESLASNTGYSYNRYYGSDQTNYFSSSTYGYNNNNQGEYPGGGGGSSGSTSMPYGSIPGPVVGSSSSGPGASDGQSMPVYSFPYHSSSSAPANLQQCPNQHSTQYQQPQRQHQLQQHSPCSPQIPTVEQGGSAYQGYYQQTYQPQQPQMQLQQRSLHFQAASSTSQSTGREGQYYGYCYGSSPGQRRSHARTASSSSGAHYYNPQQQQGCPPPSSYEGETLYNQGGTVQSSSQGGTTEGCYQQYAQCASYSYQSPSPSAQQQHSPYIGGEGQTFSISASYGYTLLGANKSSQPCSTTASAYGGESDVIQGASPALYSSGAYAQADSAGSTMNGSEVRVVGGRGYGASAATAAVGSGGSGVGCGSAIGGYYGTGYAGGCSAPVLHASRTQDVPYTDTGSDTVGMPLGPVSGKSGQAAASGSYPYPQQGNVADVEDGGQSYHGYAANGYRDYYYAAANQIGGCEISPGYGYTAGHTSSQQSPMSYQTSFGCGEAQPVSSATASPLIAENHQRGSGGPPQPQQPQYQRRSSFCALDPRYGGGGDGNGGSYDAYGYALQHPQQQGYYRGYSNPSQPQNRVDARSSGASLPVIRHSQCMQQQPETVTRRYNAAEEQGKCGIAEQITKTQAPDDTVPMPSVRGRGPSRSSSSGGHGHGDGGVGGSVVPTPSRKRGKKGMGSGTAHAHSAADTEAARKAAENSEGREACGQRSATLSTTVLPASAKDAECQRQASLQQTDAPILEETLGAREPLVSLELPPSSVNAPRRQQPPLRHTGEGSTTGKSGGVPKGEVRSQQAADLCVPHKGGTDAATPDGGEFSMTGVKGNVDEEAKADHAAVTFKDGSCGTATPAMAAIRMDHHGSSTASGGSCGQRRHSSSSTEFTAAHASPVSHGSGSGSGAQSFLRRSPLTPCLSAPFHTYICGAIVEQAAQLQANACSSSATGGRTGIDAASAGTPSVPLSTGSSQALPAMYTPVQRLLSREVSRGAHSVAAERKRRLAQASNDSGCGDEEGACAYGEEDVEYARDGAEAPEAASEGSKGEGAEGGLESVRDLGSMQSATTLLTADALAAVREAPNTTASLPPPGTTLADNSLRSSGGRPHHMHLLAHHHSHHMRRSTPASEVSSPSAPALHHCRIYHSISPFLQPASLAASCTASLMAGGSAATNKYVQSPESASSAALPPRLPSGGGGSTPHLHRVGEGSREGSGAAATMQPQQLHMGSYPYQYNNQASIDLDGGRCAVVPEGGSGGAEELLHYSYQGNISGGCNTTKPLLRQPPLQNPGTEDGTIDRCVGPGGALLTTSPATVVHSTFFNTLNQSSPPPSIGATARPGSSTPSPTSQHQHHHQRAANSGGASRFATSPDCASQQGGTSGPGNNMSNTYGSSHHVNSLAHHRYPSPTHPNGYFTGGSQINLQAGGHYPMLGARPPYIYEYHVGQELLLEEFHAAMRFNAATFGNIACLVDAFSPQVPVASNLEFPCNEEQCQLICTRSSRGLSSPPGGDSSQHGSAPGSRSSPGGTFPVLLKEDARAIGGAGHNGTSGSGGAQKGPVLPAPRPAHADRTRYWDFSGFSYCEPVVTLKSIWQSFDNPFGCVVNLAEPIYPAPMRPAEGELVYTPLLSGFRIRFHPASSAYKRLAALREVRRQRHREEAAAGEGAGASTMDERAATSVEGAARGGSSCHATGPYAEEDGVLKWSATDRPNNRNIIVEQIVELAKCDESYAELLTATTADVDHQSWVALMWQPVFCGGHSSKYSCGTFLAYYLLRAPRHLFIPFAYKSEGAAMNSSWSSPVFRGDRAALSFDLWSLQRHYHIARWVSPPPMTHIMATLSVDGEDDEADNTTSSCASTSRGRNSWEEGQTGCASNRTTESFGFSTNGDSRVRLRDVYAGAASVGGGIDLHATTGTTNAATCPATAKTTYVRIPLVGLIPNRCRSEVWFKPMYDASLMGMRQHCGGGGGVMGGGDGAGAGVSGGGVGMGSSNGFGGAGSGGSGVGGNAGNSGDHAGLYAFYAPLFLIVTALQLMCWDAYNEWEHKSPTLTATAARPSTFSEARRDAEDPEVAVDGTAGAAGTPSSSFSNPLPAMMEETMSTAQRPQQQSDYDLEAATTAGTGGGNPTRGAVAHRRNLWPSYVTKGVELMTDAARQYRTVREVANLDAAVDESAGGSALVGNNNGGFAAANEAGISSAEEKRPGEGDKSVAKQQRVGCAIVAGGTSSAMCDPVARVIAGLLDYYQWAQYDTSLTALATAYCAT</sequence>
<feature type="region of interest" description="Disordered" evidence="1">
    <location>
        <begin position="634"/>
        <end position="660"/>
    </location>
</feature>
<evidence type="ECO:0000313" key="2">
    <source>
        <dbReference type="EMBL" id="CAM39437.2"/>
    </source>
</evidence>
<keyword evidence="3" id="KW-1185">Reference proteome</keyword>
<feature type="region of interest" description="Disordered" evidence="1">
    <location>
        <begin position="1685"/>
        <end position="1710"/>
    </location>
</feature>
<name>A4HF28_LEIBR</name>
<feature type="region of interest" description="Disordered" evidence="1">
    <location>
        <begin position="195"/>
        <end position="288"/>
    </location>
</feature>
<feature type="compositionally biased region" description="Low complexity" evidence="1">
    <location>
        <begin position="793"/>
        <end position="806"/>
    </location>
</feature>
<dbReference type="Proteomes" id="UP000007258">
    <property type="component" value="Chromosome 26"/>
</dbReference>
<reference evidence="2 3" key="2">
    <citation type="journal article" date="2011" name="Genome Res.">
        <title>Chromosome and gene copy number variation allow major structural change between species and strains of Leishmania.</title>
        <authorList>
            <person name="Rogers M.B."/>
            <person name="Hilley J.D."/>
            <person name="Dickens N.J."/>
            <person name="Wilkes J."/>
            <person name="Bates P.A."/>
            <person name="Depledge D.P."/>
            <person name="Harris D."/>
            <person name="Her Y."/>
            <person name="Herzyk P."/>
            <person name="Imamura H."/>
            <person name="Otto T.D."/>
            <person name="Sanders M."/>
            <person name="Seeger K."/>
            <person name="Dujardin J.C."/>
            <person name="Berriman M."/>
            <person name="Smith D.F."/>
            <person name="Hertz-Fowler C."/>
            <person name="Mottram J.C."/>
        </authorList>
    </citation>
    <scope>NUCLEOTIDE SEQUENCE [LARGE SCALE GENOMIC DNA]</scope>
    <source>
        <strain evidence="2 3">MHOM/BR/75/M2904</strain>
    </source>
</reference>
<feature type="compositionally biased region" description="Low complexity" evidence="1">
    <location>
        <begin position="121"/>
        <end position="136"/>
    </location>
</feature>
<feature type="compositionally biased region" description="Low complexity" evidence="1">
    <location>
        <begin position="351"/>
        <end position="369"/>
    </location>
</feature>
<dbReference type="KEGG" id="lbz:LBRM_26_1750"/>
<feature type="region of interest" description="Disordered" evidence="1">
    <location>
        <begin position="1180"/>
        <end position="1202"/>
    </location>
</feature>
<protein>
    <submittedName>
        <fullName evidence="2">Uncharacterized protein</fullName>
    </submittedName>
</protein>
<feature type="compositionally biased region" description="Gly residues" evidence="1">
    <location>
        <begin position="807"/>
        <end position="818"/>
    </location>
</feature>
<feature type="region of interest" description="Disordered" evidence="1">
    <location>
        <begin position="556"/>
        <end position="585"/>
    </location>
</feature>
<dbReference type="InParanoid" id="A4HF28"/>
<feature type="compositionally biased region" description="Polar residues" evidence="1">
    <location>
        <begin position="244"/>
        <end position="259"/>
    </location>
</feature>
<gene>
    <name evidence="2" type="ORF">LBRM_26_1750</name>
</gene>
<feature type="compositionally biased region" description="Polar residues" evidence="1">
    <location>
        <begin position="1993"/>
        <end position="2005"/>
    </location>
</feature>
<reference evidence="2 3" key="1">
    <citation type="journal article" date="2007" name="Nat. Genet.">
        <title>Comparative genomic analysis of three Leishmania species that cause diverse human disease.</title>
        <authorList>
            <person name="Peacock C.S."/>
            <person name="Seeger K."/>
            <person name="Harris D."/>
            <person name="Murphy L."/>
            <person name="Ruiz J.C."/>
            <person name="Quail M.A."/>
            <person name="Peters N."/>
            <person name="Adlem E."/>
            <person name="Tivey A."/>
            <person name="Aslett M."/>
            <person name="Kerhornou A."/>
            <person name="Ivens A."/>
            <person name="Fraser A."/>
            <person name="Rajandream M.A."/>
            <person name="Carver T."/>
            <person name="Norbertczak H."/>
            <person name="Chillingworth T."/>
            <person name="Hance Z."/>
            <person name="Jagels K."/>
            <person name="Moule S."/>
            <person name="Ormond D."/>
            <person name="Rutter S."/>
            <person name="Squares R."/>
            <person name="Whitehead S."/>
            <person name="Rabbinowitsch E."/>
            <person name="Arrowsmith C."/>
            <person name="White B."/>
            <person name="Thurston S."/>
            <person name="Bringaud F."/>
            <person name="Baldauf S.L."/>
            <person name="Faulconbridge A."/>
            <person name="Jeffares D."/>
            <person name="Depledge D.P."/>
            <person name="Oyola S.O."/>
            <person name="Hilley J.D."/>
            <person name="Brito L.O."/>
            <person name="Tosi L.R."/>
            <person name="Barrell B."/>
            <person name="Cruz A.K."/>
            <person name="Mottram J.C."/>
            <person name="Smith D.F."/>
            <person name="Berriman M."/>
        </authorList>
    </citation>
    <scope>NUCLEOTIDE SEQUENCE [LARGE SCALE GENOMIC DNA]</scope>
    <source>
        <strain evidence="2 3">MHOM/BR/75/M2904</strain>
    </source>
</reference>
<feature type="region of interest" description="Disordered" evidence="1">
    <location>
        <begin position="909"/>
        <end position="977"/>
    </location>
</feature>
<feature type="compositionally biased region" description="Low complexity" evidence="1">
    <location>
        <begin position="569"/>
        <end position="580"/>
    </location>
</feature>
<feature type="region of interest" description="Disordered" evidence="1">
    <location>
        <begin position="721"/>
        <end position="743"/>
    </location>
</feature>
<feature type="compositionally biased region" description="Polar residues" evidence="1">
    <location>
        <begin position="721"/>
        <end position="734"/>
    </location>
</feature>
<feature type="region of interest" description="Disordered" evidence="1">
    <location>
        <begin position="1014"/>
        <end position="1057"/>
    </location>
</feature>
<dbReference type="Pfam" id="PF05623">
    <property type="entry name" value="DUF789"/>
    <property type="match status" value="1"/>
</dbReference>
<organism evidence="2 3">
    <name type="scientific">Leishmania braziliensis</name>
    <dbReference type="NCBI Taxonomy" id="5660"/>
    <lineage>
        <taxon>Eukaryota</taxon>
        <taxon>Discoba</taxon>
        <taxon>Euglenozoa</taxon>
        <taxon>Kinetoplastea</taxon>
        <taxon>Metakinetoplastina</taxon>
        <taxon>Trypanosomatida</taxon>
        <taxon>Trypanosomatidae</taxon>
        <taxon>Leishmaniinae</taxon>
        <taxon>Leishmania</taxon>
        <taxon>Leishmania braziliensis species complex</taxon>
    </lineage>
</organism>
<feature type="region of interest" description="Disordered" evidence="1">
    <location>
        <begin position="1"/>
        <end position="172"/>
    </location>
</feature>
<dbReference type="InterPro" id="IPR008507">
    <property type="entry name" value="DUF789"/>
</dbReference>
<dbReference type="RefSeq" id="XP_001562406.2">
    <property type="nucleotide sequence ID" value="XM_001562356.2"/>
</dbReference>
<feature type="region of interest" description="Disordered" evidence="1">
    <location>
        <begin position="1328"/>
        <end position="1367"/>
    </location>
</feature>